<proteinExistence type="predicted"/>
<name>A0ABU9D829_9PROT</name>
<keyword evidence="2" id="KW-1185">Reference proteome</keyword>
<dbReference type="EMBL" id="JBBPCO010000006">
    <property type="protein sequence ID" value="MEK8089549.1"/>
    <property type="molecule type" value="Genomic_DNA"/>
</dbReference>
<evidence type="ECO:0000313" key="1">
    <source>
        <dbReference type="EMBL" id="MEK8089549.1"/>
    </source>
</evidence>
<dbReference type="RefSeq" id="WP_341370606.1">
    <property type="nucleotide sequence ID" value="NZ_JBBPCO010000006.1"/>
</dbReference>
<gene>
    <name evidence="1" type="ORF">WOB96_07195</name>
</gene>
<protein>
    <submittedName>
        <fullName evidence="1">Uncharacterized protein</fullName>
    </submittedName>
</protein>
<sequence>MAKAARALISARILLDSGDTDASWQITPAKMSRLKKPAEAGFLR</sequence>
<dbReference type="Proteomes" id="UP001446205">
    <property type="component" value="Unassembled WGS sequence"/>
</dbReference>
<organism evidence="1 2">
    <name type="scientific">Thermithiobacillus plumbiphilus</name>
    <dbReference type="NCBI Taxonomy" id="1729899"/>
    <lineage>
        <taxon>Bacteria</taxon>
        <taxon>Pseudomonadati</taxon>
        <taxon>Pseudomonadota</taxon>
        <taxon>Acidithiobacillia</taxon>
        <taxon>Acidithiobacillales</taxon>
        <taxon>Thermithiobacillaceae</taxon>
        <taxon>Thermithiobacillus</taxon>
    </lineage>
</organism>
<reference evidence="1 2" key="1">
    <citation type="submission" date="2024-04" db="EMBL/GenBank/DDBJ databases">
        <authorList>
            <person name="Abashina T."/>
            <person name="Shaikin A."/>
        </authorList>
    </citation>
    <scope>NUCLEOTIDE SEQUENCE [LARGE SCALE GENOMIC DNA]</scope>
    <source>
        <strain evidence="1 2">AAFK</strain>
    </source>
</reference>
<comment type="caution">
    <text evidence="1">The sequence shown here is derived from an EMBL/GenBank/DDBJ whole genome shotgun (WGS) entry which is preliminary data.</text>
</comment>
<evidence type="ECO:0000313" key="2">
    <source>
        <dbReference type="Proteomes" id="UP001446205"/>
    </source>
</evidence>
<accession>A0ABU9D829</accession>